<dbReference type="EMBL" id="LJBJ02000002">
    <property type="protein sequence ID" value="OAX52724.1"/>
    <property type="molecule type" value="Genomic_DNA"/>
</dbReference>
<reference evidence="2" key="3">
    <citation type="submission" date="2016-04" db="EMBL/GenBank/DDBJ databases">
        <authorList>
            <person name="Evans L.H."/>
            <person name="Alamgir A."/>
            <person name="Owens N."/>
            <person name="Weber N.D."/>
            <person name="Virtaneva K."/>
            <person name="Barbian K."/>
            <person name="Babar A."/>
            <person name="Rosenke K."/>
        </authorList>
    </citation>
    <scope>NUCLEOTIDE SEQUENCE [LARGE SCALE GENOMIC DNA]</scope>
    <source>
        <strain evidence="2">RUTW2-3</strain>
    </source>
</reference>
<dbReference type="Proteomes" id="UP000053171">
    <property type="component" value="Unassembled WGS sequence"/>
</dbReference>
<sequence>MIDDATLRTILSTHLPEADAAERALADPEASLFELGLDSIATFALLDDLAAAGVQAEFTELIARPTVSFLREASQR</sequence>
<evidence type="ECO:0000313" key="7">
    <source>
        <dbReference type="Proteomes" id="UP000594975"/>
    </source>
</evidence>
<name>A0A0Q2URI1_9MICC</name>
<proteinExistence type="predicted"/>
<dbReference type="RefSeq" id="WP_055684570.1">
    <property type="nucleotide sequence ID" value="NZ_CP065738.1"/>
</dbReference>
<dbReference type="Pfam" id="PF00550">
    <property type="entry name" value="PP-binding"/>
    <property type="match status" value="1"/>
</dbReference>
<dbReference type="KEGG" id="rkr:I6G21_01295"/>
<evidence type="ECO:0000259" key="1">
    <source>
        <dbReference type="Pfam" id="PF00550"/>
    </source>
</evidence>
<dbReference type="GeneID" id="61261987"/>
<evidence type="ECO:0000313" key="5">
    <source>
        <dbReference type="Proteomes" id="UP000053171"/>
    </source>
</evidence>
<evidence type="ECO:0000313" key="3">
    <source>
        <dbReference type="EMBL" id="OAX67419.1"/>
    </source>
</evidence>
<dbReference type="EMBL" id="CP065738">
    <property type="protein sequence ID" value="QPT53877.1"/>
    <property type="molecule type" value="Genomic_DNA"/>
</dbReference>
<dbReference type="PATRIC" id="fig|37923.10.peg.2006"/>
<protein>
    <submittedName>
        <fullName evidence="4">Acyl carrier protein</fullName>
    </submittedName>
</protein>
<dbReference type="SUPFAM" id="SSF47336">
    <property type="entry name" value="ACP-like"/>
    <property type="match status" value="1"/>
</dbReference>
<dbReference type="AlphaFoldDB" id="A0A0Q2URI1"/>
<accession>A0A0Q2URI1</accession>
<evidence type="ECO:0000313" key="4">
    <source>
        <dbReference type="EMBL" id="QPT53877.1"/>
    </source>
</evidence>
<dbReference type="EMBL" id="LWGZ01000187">
    <property type="protein sequence ID" value="OAX67419.1"/>
    <property type="molecule type" value="Genomic_DNA"/>
</dbReference>
<dbReference type="InterPro" id="IPR036736">
    <property type="entry name" value="ACP-like_sf"/>
</dbReference>
<dbReference type="Proteomes" id="UP000594975">
    <property type="component" value="Chromosome"/>
</dbReference>
<evidence type="ECO:0000313" key="2">
    <source>
        <dbReference type="EMBL" id="OAX52724.1"/>
    </source>
</evidence>
<reference evidence="4 7" key="4">
    <citation type="submission" date="2020-12" db="EMBL/GenBank/DDBJ databases">
        <title>FDA dAtabase for Regulatory Grade micrObial Sequences (FDA-ARGOS): Supporting development and validation of Infectious Disease Dx tests.</title>
        <authorList>
            <person name="Sproer C."/>
            <person name="Gronow S."/>
            <person name="Severitt S."/>
            <person name="Schroder I."/>
            <person name="Tallon L."/>
            <person name="Sadzewicz L."/>
            <person name="Zhao X."/>
            <person name="Boylan J."/>
            <person name="Ott S."/>
            <person name="Bowen H."/>
            <person name="Vavikolanu K."/>
            <person name="Mehta A."/>
            <person name="Aluvathingal J."/>
            <person name="Nadendla S."/>
            <person name="Lowell S."/>
            <person name="Myers T."/>
            <person name="Yan Y."/>
            <person name="Sichtig H."/>
        </authorList>
    </citation>
    <scope>NUCLEOTIDE SEQUENCE [LARGE SCALE GENOMIC DNA]</scope>
    <source>
        <strain evidence="4 7">FDAARGOS_864</strain>
    </source>
</reference>
<reference evidence="5" key="2">
    <citation type="submission" date="2016-04" db="EMBL/GenBank/DDBJ databases">
        <authorList>
            <person name="Waterworth S."/>
            <person name="Matcher G."/>
        </authorList>
    </citation>
    <scope>NUCLEOTIDE SEQUENCE [LARGE SCALE GENOMIC DNA]</scope>
    <source>
        <strain evidence="5">RuSp02-3</strain>
    </source>
</reference>
<organism evidence="3 6">
    <name type="scientific">Rothia kristinae</name>
    <dbReference type="NCBI Taxonomy" id="37923"/>
    <lineage>
        <taxon>Bacteria</taxon>
        <taxon>Bacillati</taxon>
        <taxon>Actinomycetota</taxon>
        <taxon>Actinomycetes</taxon>
        <taxon>Micrococcales</taxon>
        <taxon>Micrococcaceae</taxon>
        <taxon>Rothia</taxon>
    </lineage>
</organism>
<dbReference type="Proteomes" id="UP000092021">
    <property type="component" value="Unassembled WGS sequence"/>
</dbReference>
<feature type="domain" description="Carrier" evidence="1">
    <location>
        <begin position="24"/>
        <end position="68"/>
    </location>
</feature>
<dbReference type="Gene3D" id="1.10.1200.10">
    <property type="entry name" value="ACP-like"/>
    <property type="match status" value="1"/>
</dbReference>
<reference evidence="3 6" key="1">
    <citation type="submission" date="2016-04" db="EMBL/GenBank/DDBJ databases">
        <title>Identification of putative biosynthetic pathways for the production of bioactive secondary metabolites by the marine actinomycete Kocuria kristinae RUTW2-3.</title>
        <authorList>
            <person name="Waterworth S.C."/>
            <person name="Walmsley T.A."/>
            <person name="Matongo T."/>
            <person name="Davies-Coleman M.T."/>
            <person name="Dorrington R.A."/>
        </authorList>
    </citation>
    <scope>NUCLEOTIDE SEQUENCE [LARGE SCALE GENOMIC DNA]</scope>
    <source>
        <strain evidence="5">RuSp02-3</strain>
        <strain evidence="2">RUTW2-3</strain>
        <strain evidence="3 6">RUTW4-5</strain>
    </source>
</reference>
<keyword evidence="5" id="KW-1185">Reference proteome</keyword>
<evidence type="ECO:0000313" key="6">
    <source>
        <dbReference type="Proteomes" id="UP000092021"/>
    </source>
</evidence>
<gene>
    <name evidence="3" type="ORF">A5N15_02205</name>
    <name evidence="2" type="ORF">AN277_0201895</name>
    <name evidence="4" type="ORF">I6G21_01295</name>
</gene>
<dbReference type="InterPro" id="IPR009081">
    <property type="entry name" value="PP-bd_ACP"/>
</dbReference>